<proteinExistence type="inferred from homology"/>
<dbReference type="InterPro" id="IPR007863">
    <property type="entry name" value="Peptidase_M16_C"/>
</dbReference>
<keyword evidence="2" id="KW-0482">Metalloprotease</keyword>
<sequence length="994" mass="106699">MRRRAFTVLIMPLAMLAGCATATDTAMTSSGSPASAATAAPAPLSQLVSQVDIPYERFTLDNGLRVLVHTDRKAPVVAVSVWYNVGSKHEPEGKTGFAHLFEHLMFNGTENVPGDFFEPLRQIGATNLNGTTWFDRTNYFENVPTQALERALFLESDRMGHLLGAVTQQVLDNQRGVVQNEKRQGDNEPYGLVEYAQLAALFPEGHPYGHSTIGSMADLDAASLEDVRNWFRQHYGPNNAVLVLAGDIDAQTARPLVERYFGDIPRGPQQEPIAAPVPTLSAPKTEVMRDRVATTRIYRNWVVPGLTDPETVALSAGAGVLGGLSSSRLDNILVRQERLAVSVSANVQDFAQIGMFEVTVNVRPGVDPATVSRRLDEIMADYIRTGPTADEVSRYATRAVAGRIAGLEQVGGFGGKAVALAEGELYANNPELYKQQLQATAALTPAEIQAALQKWLTRPVYALSVVPGAREAYQEAGPRAGGFAGGTSAPRYYHTPEAGEAPLAPLPAQAQQRPATPAPAPATRPRQPGQFPPVGQIADLDFPDVTRARLSNGIEVVYANRDAVPITQVAISFDAGNAADPKDALGTQALMLSLLDEGTTTRNSIQIAEEQERLGAQIGANASMDRTTATLFALSANLTPSMALFGDVVKNPAFAPAEVERLRAQQLAEIAAELTQPQAIALRTLPPLLYGAQHPYGVPFTGTGDPAAVARVTREQLAAFHSAWMRPDKAKIFVVSDRPLAEVQPLLEAQFGRWQPTGTAGTKDIEAAVPAPRSRIVLVNRPDSPQSVIFAGELLPVEGTDDLETLVAANDILGGNFLSRINMDLREQKGWSYGVRGIVNRVEGQVPYIVLAPVQQDRTGDSIRALRDQMTSYLGSNGTTQAELERTVNGSIRELPGSYETAGAVLAGMMRNDLYKRPDDFYDTLAARYRAMTVAAVDQAARANIKPDQILWVVVGDAARVRPQLEGLGLPVEVVELAPASAAPAAPAAQPAAR</sequence>
<protein>
    <submittedName>
        <fullName evidence="7">Zn-dependent peptidase</fullName>
    </submittedName>
</protein>
<feature type="region of interest" description="Disordered" evidence="3">
    <location>
        <begin position="508"/>
        <end position="530"/>
    </location>
</feature>
<dbReference type="Pfam" id="PF00675">
    <property type="entry name" value="Peptidase_M16"/>
    <property type="match status" value="2"/>
</dbReference>
<evidence type="ECO:0000256" key="2">
    <source>
        <dbReference type="ARBA" id="ARBA00023049"/>
    </source>
</evidence>
<dbReference type="RefSeq" id="WP_245196805.1">
    <property type="nucleotide sequence ID" value="NZ_JAATJE010000002.1"/>
</dbReference>
<evidence type="ECO:0000256" key="3">
    <source>
        <dbReference type="SAM" id="MobiDB-lite"/>
    </source>
</evidence>
<dbReference type="SUPFAM" id="SSF63411">
    <property type="entry name" value="LuxS/MPP-like metallohydrolase"/>
    <property type="match status" value="4"/>
</dbReference>
<organism evidence="7 8">
    <name type="scientific">Sphingomonas jejuensis</name>
    <dbReference type="NCBI Taxonomy" id="904715"/>
    <lineage>
        <taxon>Bacteria</taxon>
        <taxon>Pseudomonadati</taxon>
        <taxon>Pseudomonadota</taxon>
        <taxon>Alphaproteobacteria</taxon>
        <taxon>Sphingomonadales</taxon>
        <taxon>Sphingomonadaceae</taxon>
        <taxon>Sphingomonas</taxon>
    </lineage>
</organism>
<accession>A0ABX0XMW1</accession>
<dbReference type="InterPro" id="IPR011249">
    <property type="entry name" value="Metalloenz_LuxS/M16"/>
</dbReference>
<keyword evidence="4" id="KW-0732">Signal</keyword>
<dbReference type="PANTHER" id="PTHR11851:SF49">
    <property type="entry name" value="MITOCHONDRIAL-PROCESSING PEPTIDASE SUBUNIT ALPHA"/>
    <property type="match status" value="1"/>
</dbReference>
<keyword evidence="8" id="KW-1185">Reference proteome</keyword>
<feature type="signal peptide" evidence="4">
    <location>
        <begin position="1"/>
        <end position="22"/>
    </location>
</feature>
<gene>
    <name evidence="7" type="ORF">GGR88_002052</name>
</gene>
<dbReference type="Gene3D" id="3.30.830.10">
    <property type="entry name" value="Metalloenzyme, LuxS/M16 peptidase-like"/>
    <property type="match status" value="4"/>
</dbReference>
<evidence type="ECO:0000313" key="8">
    <source>
        <dbReference type="Proteomes" id="UP000734218"/>
    </source>
</evidence>
<dbReference type="PROSITE" id="PS51257">
    <property type="entry name" value="PROKAR_LIPOPROTEIN"/>
    <property type="match status" value="1"/>
</dbReference>
<feature type="domain" description="Peptidase M16 N-terminal" evidence="5">
    <location>
        <begin position="556"/>
        <end position="686"/>
    </location>
</feature>
<feature type="domain" description="Peptidase M16 C-terminal" evidence="6">
    <location>
        <begin position="712"/>
        <end position="889"/>
    </location>
</feature>
<evidence type="ECO:0000256" key="1">
    <source>
        <dbReference type="ARBA" id="ARBA00007261"/>
    </source>
</evidence>
<evidence type="ECO:0000313" key="7">
    <source>
        <dbReference type="EMBL" id="NJC34538.1"/>
    </source>
</evidence>
<reference evidence="7 8" key="1">
    <citation type="submission" date="2020-03" db="EMBL/GenBank/DDBJ databases">
        <title>Genomic Encyclopedia of Type Strains, Phase IV (KMG-IV): sequencing the most valuable type-strain genomes for metagenomic binning, comparative biology and taxonomic classification.</title>
        <authorList>
            <person name="Goeker M."/>
        </authorList>
    </citation>
    <scope>NUCLEOTIDE SEQUENCE [LARGE SCALE GENOMIC DNA]</scope>
    <source>
        <strain evidence="7 8">DSM 27651</strain>
    </source>
</reference>
<feature type="chain" id="PRO_5046442929" evidence="4">
    <location>
        <begin position="23"/>
        <end position="994"/>
    </location>
</feature>
<dbReference type="EMBL" id="JAATJE010000002">
    <property type="protein sequence ID" value="NJC34538.1"/>
    <property type="molecule type" value="Genomic_DNA"/>
</dbReference>
<dbReference type="PANTHER" id="PTHR11851">
    <property type="entry name" value="METALLOPROTEASE"/>
    <property type="match status" value="1"/>
</dbReference>
<evidence type="ECO:0000256" key="4">
    <source>
        <dbReference type="SAM" id="SignalP"/>
    </source>
</evidence>
<dbReference type="Proteomes" id="UP000734218">
    <property type="component" value="Unassembled WGS sequence"/>
</dbReference>
<dbReference type="InterPro" id="IPR011765">
    <property type="entry name" value="Pept_M16_N"/>
</dbReference>
<evidence type="ECO:0000259" key="6">
    <source>
        <dbReference type="Pfam" id="PF05193"/>
    </source>
</evidence>
<keyword evidence="2" id="KW-0645">Protease</keyword>
<keyword evidence="2" id="KW-0378">Hydrolase</keyword>
<name>A0ABX0XMW1_9SPHN</name>
<evidence type="ECO:0000259" key="5">
    <source>
        <dbReference type="Pfam" id="PF00675"/>
    </source>
</evidence>
<dbReference type="InterPro" id="IPR050361">
    <property type="entry name" value="MPP/UQCRC_Complex"/>
</dbReference>
<comment type="similarity">
    <text evidence="1">Belongs to the peptidase M16 family.</text>
</comment>
<feature type="domain" description="Peptidase M16 N-terminal" evidence="5">
    <location>
        <begin position="65"/>
        <end position="200"/>
    </location>
</feature>
<feature type="domain" description="Peptidase M16 C-terminal" evidence="6">
    <location>
        <begin position="223"/>
        <end position="396"/>
    </location>
</feature>
<comment type="caution">
    <text evidence="7">The sequence shown here is derived from an EMBL/GenBank/DDBJ whole genome shotgun (WGS) entry which is preliminary data.</text>
</comment>
<dbReference type="Pfam" id="PF05193">
    <property type="entry name" value="Peptidase_M16_C"/>
    <property type="match status" value="2"/>
</dbReference>